<dbReference type="Pfam" id="PF04646">
    <property type="entry name" value="DUF604"/>
    <property type="match status" value="1"/>
</dbReference>
<dbReference type="Proteomes" id="UP001309876">
    <property type="component" value="Unassembled WGS sequence"/>
</dbReference>
<proteinExistence type="predicted"/>
<evidence type="ECO:0008006" key="3">
    <source>
        <dbReference type="Google" id="ProtNLM"/>
    </source>
</evidence>
<gene>
    <name evidence="1" type="ORF">LTR05_000205</name>
</gene>
<dbReference type="InterPro" id="IPR006740">
    <property type="entry name" value="DUF604"/>
</dbReference>
<comment type="caution">
    <text evidence="1">The sequence shown here is derived from an EMBL/GenBank/DDBJ whole genome shotgun (WGS) entry which is preliminary data.</text>
</comment>
<sequence>MSIRTTHIIPAAIFTLLLIWFTFNWTGLSTQSSTPPEVNIKPAEEEPFYDIPTKGRLFGHNGIANLTNPHIQFAKVNIAVSQSDMAEFPLLQILDIKLPASANINIDEISEHNSLELESTVSTTIRIPRLPHTQPDAHEYIFGVATTYDRLLNSLDTFSHWLSNSNTRLIAAMEPSLDLDLPDKVLAKAQSLKIPLGTIDSPYQFLDRYFSLIRVLHDNRSPDTKWYVLIDDDTFFLDLANVVKTFKAKYNPDLPYYIGALTEDFQQMSTWGYMAYGGGGVFLSAPLVEQLLPHWEACYAKRNTGDQRLAECIYQHTNTKFTWEHNLHQLDLHGDQSGFYEALRPQPLSVHHWKSDEFRFHADMYNLSLVSTICGKSCLLQKFKFANGWVLTNGFSLVKHSDVDVRHRDVDKDISMERTWDFYWGGASNIHFEHSVGPIRNPDEGEKISFRMESALKETDGRVRQLYVKRKKKEEGDERPGPGEVEGVVEIEWSMA</sequence>
<protein>
    <recommendedName>
        <fullName evidence="3">Glycosyltransferase family 31 protein</fullName>
    </recommendedName>
</protein>
<accession>A0AAN7T6Z8</accession>
<dbReference type="Gene3D" id="3.90.550.50">
    <property type="match status" value="1"/>
</dbReference>
<dbReference type="PANTHER" id="PTHR10811">
    <property type="entry name" value="FRINGE-RELATED"/>
    <property type="match status" value="1"/>
</dbReference>
<evidence type="ECO:0000313" key="1">
    <source>
        <dbReference type="EMBL" id="KAK5090036.1"/>
    </source>
</evidence>
<keyword evidence="2" id="KW-1185">Reference proteome</keyword>
<reference evidence="1 2" key="1">
    <citation type="submission" date="2023-08" db="EMBL/GenBank/DDBJ databases">
        <title>Black Yeasts Isolated from many extreme environments.</title>
        <authorList>
            <person name="Coleine C."/>
            <person name="Stajich J.E."/>
            <person name="Selbmann L."/>
        </authorList>
    </citation>
    <scope>NUCLEOTIDE SEQUENCE [LARGE SCALE GENOMIC DNA]</scope>
    <source>
        <strain evidence="1 2">CCFEE 5910</strain>
    </source>
</reference>
<organism evidence="1 2">
    <name type="scientific">Lithohypha guttulata</name>
    <dbReference type="NCBI Taxonomy" id="1690604"/>
    <lineage>
        <taxon>Eukaryota</taxon>
        <taxon>Fungi</taxon>
        <taxon>Dikarya</taxon>
        <taxon>Ascomycota</taxon>
        <taxon>Pezizomycotina</taxon>
        <taxon>Eurotiomycetes</taxon>
        <taxon>Chaetothyriomycetidae</taxon>
        <taxon>Chaetothyriales</taxon>
        <taxon>Trichomeriaceae</taxon>
        <taxon>Lithohypha</taxon>
    </lineage>
</organism>
<evidence type="ECO:0000313" key="2">
    <source>
        <dbReference type="Proteomes" id="UP001309876"/>
    </source>
</evidence>
<dbReference type="EMBL" id="JAVRRJ010000001">
    <property type="protein sequence ID" value="KAK5090036.1"/>
    <property type="molecule type" value="Genomic_DNA"/>
</dbReference>
<dbReference type="AlphaFoldDB" id="A0AAN7T6Z8"/>
<name>A0AAN7T6Z8_9EURO</name>